<feature type="transmembrane region" description="Helical" evidence="1">
    <location>
        <begin position="49"/>
        <end position="73"/>
    </location>
</feature>
<comment type="caution">
    <text evidence="2">The sequence shown here is derived from an EMBL/GenBank/DDBJ whole genome shotgun (WGS) entry which is preliminary data.</text>
</comment>
<evidence type="ECO:0000256" key="1">
    <source>
        <dbReference type="SAM" id="Phobius"/>
    </source>
</evidence>
<dbReference type="STRING" id="1302689.RG47T_1964"/>
<keyword evidence="1" id="KW-1133">Transmembrane helix</keyword>
<dbReference type="Proteomes" id="UP000186720">
    <property type="component" value="Unassembled WGS sequence"/>
</dbReference>
<gene>
    <name evidence="2" type="ORF">RG47T_1964</name>
</gene>
<dbReference type="EMBL" id="MPPL01000001">
    <property type="protein sequence ID" value="OKS86508.1"/>
    <property type="molecule type" value="Genomic_DNA"/>
</dbReference>
<keyword evidence="1" id="KW-0812">Transmembrane</keyword>
<protein>
    <recommendedName>
        <fullName evidence="4">DUF4239 domain-containing protein</fullName>
    </recommendedName>
</protein>
<dbReference type="AlphaFoldDB" id="A0A1Q5ZXP2"/>
<dbReference type="RefSeq" id="WP_074489191.1">
    <property type="nucleotide sequence ID" value="NZ_FPAM01000004.1"/>
</dbReference>
<feature type="transmembrane region" description="Helical" evidence="1">
    <location>
        <begin position="12"/>
        <end position="34"/>
    </location>
</feature>
<feature type="transmembrane region" description="Helical" evidence="1">
    <location>
        <begin position="188"/>
        <end position="210"/>
    </location>
</feature>
<sequence>MDLTLKMLQMPPILLLALLVIASSLIGSICTYFFKKYIKIKILGSHNEVTGYVFGSVAGLYGLLLAFVIFLVWDQFNGAQQTADMEGSVAKGLYRNIVYYPDSESVKIKTIYMAYVKNVVDTEYPLIAQGKTSPETIRHFDEVFKAIEHLNPSADYKSRRVEEMFRNLNSLSTYRSLRLLDAGSDIPLIIWIPLLLGGFITMMLAMILNIENRRLHVFINGLLGAFIGMILFLIILIDHPFTGSMNIQPKGYLQILSMDQRPDNL</sequence>
<keyword evidence="3" id="KW-1185">Reference proteome</keyword>
<evidence type="ECO:0000313" key="3">
    <source>
        <dbReference type="Proteomes" id="UP000186720"/>
    </source>
</evidence>
<evidence type="ECO:0008006" key="4">
    <source>
        <dbReference type="Google" id="ProtNLM"/>
    </source>
</evidence>
<keyword evidence="1" id="KW-0472">Membrane</keyword>
<proteinExistence type="predicted"/>
<name>A0A1Q5ZXP2_9SPHI</name>
<evidence type="ECO:0000313" key="2">
    <source>
        <dbReference type="EMBL" id="OKS86508.1"/>
    </source>
</evidence>
<dbReference type="Pfam" id="PF14023">
    <property type="entry name" value="Bestrophin-like"/>
    <property type="match status" value="1"/>
</dbReference>
<accession>A0A1Q5ZXP2</accession>
<reference evidence="2 3" key="1">
    <citation type="submission" date="2016-11" db="EMBL/GenBank/DDBJ databases">
        <title>Whole Genome Sequencing of Mucilaginibacter polytrichastri RG4-7(T) isolated from the moss sample.</title>
        <authorList>
            <person name="Li Y."/>
        </authorList>
    </citation>
    <scope>NUCLEOTIDE SEQUENCE [LARGE SCALE GENOMIC DNA]</scope>
    <source>
        <strain evidence="2 3">RG4-7</strain>
    </source>
</reference>
<feature type="transmembrane region" description="Helical" evidence="1">
    <location>
        <begin position="217"/>
        <end position="237"/>
    </location>
</feature>
<dbReference type="OrthoDB" id="797232at2"/>
<dbReference type="InterPro" id="IPR025333">
    <property type="entry name" value="DUF4239"/>
</dbReference>
<organism evidence="2 3">
    <name type="scientific">Mucilaginibacter polytrichastri</name>
    <dbReference type="NCBI Taxonomy" id="1302689"/>
    <lineage>
        <taxon>Bacteria</taxon>
        <taxon>Pseudomonadati</taxon>
        <taxon>Bacteroidota</taxon>
        <taxon>Sphingobacteriia</taxon>
        <taxon>Sphingobacteriales</taxon>
        <taxon>Sphingobacteriaceae</taxon>
        <taxon>Mucilaginibacter</taxon>
    </lineage>
</organism>